<dbReference type="RefSeq" id="WP_117159312.1">
    <property type="nucleotide sequence ID" value="NZ_QVID01000001.1"/>
</dbReference>
<sequence>MKNILFIITLTAITFSCKETQKSEQIVNEKIETSQQIKNSTLPKTENASEKSWMNEISLNNGSKWEANPETTEGIENMIQAIDQNKLKAVTDFQELGIKLNNEKNYIVEKCTMEGPSHDNLHVFLYPLINKIKDLMTVNSVTEGSKITTNIQAHLEGYNLYFH</sequence>
<dbReference type="OrthoDB" id="1440611at2"/>
<evidence type="ECO:0000313" key="2">
    <source>
        <dbReference type="Proteomes" id="UP000261082"/>
    </source>
</evidence>
<dbReference type="EMBL" id="QVID01000001">
    <property type="protein sequence ID" value="RFN60253.1"/>
    <property type="molecule type" value="Genomic_DNA"/>
</dbReference>
<dbReference type="PROSITE" id="PS51257">
    <property type="entry name" value="PROKAR_LIPOPROTEIN"/>
    <property type="match status" value="1"/>
</dbReference>
<keyword evidence="2" id="KW-1185">Reference proteome</keyword>
<evidence type="ECO:0000313" key="1">
    <source>
        <dbReference type="EMBL" id="RFN60253.1"/>
    </source>
</evidence>
<accession>A0A3E1QDN4</accession>
<dbReference type="AlphaFoldDB" id="A0A3E1QDN4"/>
<protein>
    <submittedName>
        <fullName evidence="1">Uncharacterized protein</fullName>
    </submittedName>
</protein>
<reference evidence="1 2" key="1">
    <citation type="journal article" date="2007" name="Int. J. Syst. Evol. Microbiol.">
        <title>Marixanthomonas ophiurae gen. nov., sp. nov., a marine bacterium of the family Flavobacteriaceae isolated from a deep-sea brittle star.</title>
        <authorList>
            <person name="Romanenko L.A."/>
            <person name="Uchino M."/>
            <person name="Frolova G.M."/>
            <person name="Mikhailov V.V."/>
        </authorList>
    </citation>
    <scope>NUCLEOTIDE SEQUENCE [LARGE SCALE GENOMIC DNA]</scope>
    <source>
        <strain evidence="1 2">KMM 3046</strain>
    </source>
</reference>
<name>A0A3E1QDN4_9FLAO</name>
<comment type="caution">
    <text evidence="1">The sequence shown here is derived from an EMBL/GenBank/DDBJ whole genome shotgun (WGS) entry which is preliminary data.</text>
</comment>
<organism evidence="1 2">
    <name type="scientific">Marixanthomonas ophiurae</name>
    <dbReference type="NCBI Taxonomy" id="387659"/>
    <lineage>
        <taxon>Bacteria</taxon>
        <taxon>Pseudomonadati</taxon>
        <taxon>Bacteroidota</taxon>
        <taxon>Flavobacteriia</taxon>
        <taxon>Flavobacteriales</taxon>
        <taxon>Flavobacteriaceae</taxon>
        <taxon>Marixanthomonas</taxon>
    </lineage>
</organism>
<proteinExistence type="predicted"/>
<dbReference type="Proteomes" id="UP000261082">
    <property type="component" value="Unassembled WGS sequence"/>
</dbReference>
<gene>
    <name evidence="1" type="ORF">DZ858_09490</name>
</gene>